<feature type="domain" description="Laminin G" evidence="25">
    <location>
        <begin position="1136"/>
        <end position="1325"/>
    </location>
</feature>
<evidence type="ECO:0000256" key="15">
    <source>
        <dbReference type="ARBA" id="ARBA00023136"/>
    </source>
</evidence>
<dbReference type="SMART" id="SM00112">
    <property type="entry name" value="CA"/>
    <property type="match status" value="7"/>
</dbReference>
<dbReference type="GO" id="GO:0016342">
    <property type="term" value="C:catenin complex"/>
    <property type="evidence" value="ECO:0007669"/>
    <property type="project" value="TreeGrafter"/>
</dbReference>
<evidence type="ECO:0000256" key="9">
    <source>
        <dbReference type="ARBA" id="ARBA00022729"/>
    </source>
</evidence>
<dbReference type="Gene3D" id="2.60.120.200">
    <property type="match status" value="1"/>
</dbReference>
<dbReference type="CDD" id="cd11304">
    <property type="entry name" value="Cadherin_repeat"/>
    <property type="match status" value="7"/>
</dbReference>
<evidence type="ECO:0000256" key="16">
    <source>
        <dbReference type="ARBA" id="ARBA00023157"/>
    </source>
</evidence>
<evidence type="ECO:0000256" key="6">
    <source>
        <dbReference type="ARBA" id="ARBA00022536"/>
    </source>
</evidence>
<evidence type="ECO:0000256" key="14">
    <source>
        <dbReference type="ARBA" id="ARBA00022989"/>
    </source>
</evidence>
<evidence type="ECO:0000259" key="25">
    <source>
        <dbReference type="PROSITE" id="PS50025"/>
    </source>
</evidence>
<dbReference type="Proteomes" id="UP000600918">
    <property type="component" value="Unassembled WGS sequence"/>
</dbReference>
<dbReference type="GO" id="GO:0007156">
    <property type="term" value="P:homophilic cell adhesion via plasma membrane adhesion molecules"/>
    <property type="evidence" value="ECO:0007669"/>
    <property type="project" value="InterPro"/>
</dbReference>
<dbReference type="GO" id="GO:0007424">
    <property type="term" value="P:open tracheal system development"/>
    <property type="evidence" value="ECO:0007669"/>
    <property type="project" value="UniProtKB-ARBA"/>
</dbReference>
<keyword evidence="9" id="KW-0732">Signal</keyword>
<dbReference type="InterPro" id="IPR002049">
    <property type="entry name" value="LE_dom"/>
</dbReference>
<sequence>MSLGQLERKEILPENSAFDRSDYRCNEIETLEAPGREIAVPKRGRGISDSKQFEVPHRKSIVGVRNESDENLKTSREMHALNQVQQQGKNHNHKPMFTNCSMYAAVVKEEEPAGTVVIQVHAEDQDPPDEGGTITYALVTAHNERLKFEINNTTGLIRTTQILDRDEPAREKEVYLTVLATDNGMPQLDDGCTFKVTIEDVNDNQPVFDKVAYKESVPQDLPLNREVMRVSATDIDDGNNSVVRYSLSPSKPDDGVYFRIDRNTGVIYLNKTIDKNPDYTFSMTATAEDQGENPRSSIISLDIRVVESHKKAPVFLPRPMEPIKLLENFSDFGSSIVQLQAVSNIDDNPDLQFVLVPGKTEQTNKDSTFRLESTKNTADIKLTKHLDYESNKVYSLIVRAWNNYDLAAETVIDIEVLDVNDNVPAFRELTKGSVLENEPPGVPVMQVRAIDADGTSAHNKVTYELNDFKDLFAIDKYTGNITTRTTFDRETQSTYSVWITATDNSPSALYNTGEHNKVQQLFRIEIADKNDNAPHFTQAVYTANAILENANINSVVIEVKALDADTASPVTYSIIQGNTNYSFYIESTTGKIRVNNPLDYEKITEYNLTVRAFDGVYNDTANVKIFIENVNDNPPVFEDFETNPTIEEEKLVDGCITTVVAYDPDIKDRNADQHIAYFILKDDQKPLLSINKSGCITLKKPLDRDPPFGYPVWTVMVMARDEDDSPTALRELATVNITLIDINDNAPYLDMTHVVWGENKPPGRITDLKARDRDSDENGPPFKFWIDETADKEILSKFDIRDNDLHALVTFDREERKSYNIPIAIMDHGKPPMTGTSTLTVIIGDENDNPMEEGSSSIFVYIYKGDAPDTKIGRVYVKDSDDWDLPDKHFSWASSTHEGFELDKETGMITLLSGTSNDTFYMKFLVTEERLPKIPRHHVYAYVNVTVKEIPEEAVIRSGSVRFSGITAEEFVEPDQNGVSKKDIFQEKIAYMLNTSIDNIDVFTVLHSPYHNKTFLDVRFSAHGSPYYAPEKLNTIMSQHSTDIERAMKADILMVNIDECLYEKVHCNNSCRSFLNPSNVPYPVYTNTSSFVGVKAIIEPQCTCHVAEPIVCLNGGTPLTDRCECPPGLEGPRCELLGIGFHGDGWAIMPPPGQACDDSHLGLEITPEVESGLIFYFGPMIYSPKLGVQDFMALEIQHGYAVLYVDYGTGTIKLNQKQIKLTDGKSHRIDVYWTKTSIEMKVDNCGISACMSLTAPEGSNEFLNVNSPMQVGGTLTNLAYLAKNLGWLHKPTEKGFVGCIRNMTINGNTYNLGMPALSRNIDPGCDHGMAKAVSFGIDTNFLVAILVCVAILLILLLAVVVRRRKTDDLYKDMDDIRDNIINYEDEGGGEVDTGYDLNVLRAIYDAPPIESKIAPVGLQGRAPDEVPDICGFLDGKKESCDKDPDTNPFDDVRHYAYEGEGNSDGSLSSLASCTDDGDLNFNYLSNFGPRFRKLADMYGEESSDEESDGVGERESESCESLPRFFHDDITGLLSDGPMASYRATFRFQFLDTGKHNEIRNRYSKSRSNVVTAILLVSLILLTSLHETEGQVNFSTGWGKRNQNIPTSNTNNPRCMPQQARPSLEQLLNLYNFIQIEAQKIVDRQKLNK</sequence>
<feature type="transmembrane region" description="Helical" evidence="24">
    <location>
        <begin position="1341"/>
        <end position="1361"/>
    </location>
</feature>
<dbReference type="InterPro" id="IPR002126">
    <property type="entry name" value="Cadherin-like_dom"/>
</dbReference>
<evidence type="ECO:0000256" key="20">
    <source>
        <dbReference type="PROSITE-ProRule" id="PRU00043"/>
    </source>
</evidence>
<protein>
    <recommendedName>
        <fullName evidence="29">DE-cadherin</fullName>
    </recommendedName>
</protein>
<feature type="domain" description="Cadherin" evidence="26">
    <location>
        <begin position="333"/>
        <end position="426"/>
    </location>
</feature>
<dbReference type="EMBL" id="JACSDY010000001">
    <property type="protein sequence ID" value="KAF7438984.1"/>
    <property type="molecule type" value="Genomic_DNA"/>
</dbReference>
<feature type="domain" description="Cadherin" evidence="26">
    <location>
        <begin position="209"/>
        <end position="315"/>
    </location>
</feature>
<dbReference type="GO" id="GO:0008104">
    <property type="term" value="P:intracellular protein localization"/>
    <property type="evidence" value="ECO:0007669"/>
    <property type="project" value="UniProtKB-ARBA"/>
</dbReference>
<keyword evidence="10" id="KW-0677">Repeat</keyword>
<gene>
    <name evidence="27" type="ORF">H0235_001375</name>
</gene>
<dbReference type="GO" id="GO:0007297">
    <property type="term" value="P:follicle cell of egg chamber migration"/>
    <property type="evidence" value="ECO:0007669"/>
    <property type="project" value="UniProtKB-ARBA"/>
</dbReference>
<evidence type="ECO:0000256" key="1">
    <source>
        <dbReference type="ARBA" id="ARBA00004251"/>
    </source>
</evidence>
<dbReference type="InterPro" id="IPR056370">
    <property type="entry name" value="Shg-like_Ig-like"/>
</dbReference>
<comment type="caution">
    <text evidence="21">Lacks conserved residue(s) required for the propagation of feature annotation.</text>
</comment>
<dbReference type="GO" id="GO:0001736">
    <property type="term" value="P:establishment of planar polarity"/>
    <property type="evidence" value="ECO:0007669"/>
    <property type="project" value="UniProtKB-ARBA"/>
</dbReference>
<keyword evidence="19" id="KW-0527">Neuropeptide</keyword>
<dbReference type="GO" id="GO:0045296">
    <property type="term" value="F:cadherin binding"/>
    <property type="evidence" value="ECO:0007669"/>
    <property type="project" value="TreeGrafter"/>
</dbReference>
<evidence type="ECO:0000256" key="22">
    <source>
        <dbReference type="RuleBase" id="RU003318"/>
    </source>
</evidence>
<evidence type="ECO:0008006" key="29">
    <source>
        <dbReference type="Google" id="ProtNLM"/>
    </source>
</evidence>
<evidence type="ECO:0000256" key="12">
    <source>
        <dbReference type="ARBA" id="ARBA00022837"/>
    </source>
</evidence>
<dbReference type="PANTHER" id="PTHR24027">
    <property type="entry name" value="CADHERIN-23"/>
    <property type="match status" value="1"/>
</dbReference>
<evidence type="ECO:0000256" key="3">
    <source>
        <dbReference type="ARBA" id="ARBA00004651"/>
    </source>
</evidence>
<dbReference type="PROSITE" id="PS00256">
    <property type="entry name" value="AKH"/>
    <property type="match status" value="1"/>
</dbReference>
<dbReference type="GO" id="GO:0048589">
    <property type="term" value="P:developmental growth"/>
    <property type="evidence" value="ECO:0007669"/>
    <property type="project" value="UniProtKB-ARBA"/>
</dbReference>
<keyword evidence="14 24" id="KW-1133">Transmembrane helix</keyword>
<dbReference type="GO" id="GO:0008013">
    <property type="term" value="F:beta-catenin binding"/>
    <property type="evidence" value="ECO:0007669"/>
    <property type="project" value="TreeGrafter"/>
</dbReference>
<dbReference type="GO" id="GO:0005576">
    <property type="term" value="C:extracellular region"/>
    <property type="evidence" value="ECO:0007669"/>
    <property type="project" value="UniProtKB-SubCell"/>
</dbReference>
<organism evidence="27 28">
    <name type="scientific">Vespula pensylvanica</name>
    <name type="common">Western yellow jacket</name>
    <name type="synonym">Wasp</name>
    <dbReference type="NCBI Taxonomy" id="30213"/>
    <lineage>
        <taxon>Eukaryota</taxon>
        <taxon>Metazoa</taxon>
        <taxon>Ecdysozoa</taxon>
        <taxon>Arthropoda</taxon>
        <taxon>Hexapoda</taxon>
        <taxon>Insecta</taxon>
        <taxon>Pterygota</taxon>
        <taxon>Neoptera</taxon>
        <taxon>Endopterygota</taxon>
        <taxon>Hymenoptera</taxon>
        <taxon>Apocrita</taxon>
        <taxon>Aculeata</taxon>
        <taxon>Vespoidea</taxon>
        <taxon>Vespidae</taxon>
        <taxon>Vespinae</taxon>
        <taxon>Vespula</taxon>
    </lineage>
</organism>
<keyword evidence="16" id="KW-1015">Disulfide bond</keyword>
<feature type="domain" description="Cadherin" evidence="26">
    <location>
        <begin position="426"/>
        <end position="536"/>
    </location>
</feature>
<feature type="domain" description="Cadherin" evidence="26">
    <location>
        <begin position="758"/>
        <end position="859"/>
    </location>
</feature>
<evidence type="ECO:0000256" key="4">
    <source>
        <dbReference type="ARBA" id="ARBA00006145"/>
    </source>
</evidence>
<evidence type="ECO:0000256" key="13">
    <source>
        <dbReference type="ARBA" id="ARBA00022889"/>
    </source>
</evidence>
<dbReference type="Pfam" id="PF01049">
    <property type="entry name" value="CADH_Y-type_LIR"/>
    <property type="match status" value="1"/>
</dbReference>
<keyword evidence="18" id="KW-0873">Pyrrolidone carboxylic acid</keyword>
<comment type="subcellular location">
    <subcellularLocation>
        <location evidence="3">Cell membrane</location>
        <topology evidence="3">Multi-pass membrane protein</topology>
    </subcellularLocation>
    <subcellularLocation>
        <location evidence="1 22">Cell membrane</location>
        <topology evidence="1 22">Single-pass type I membrane protein</topology>
    </subcellularLocation>
    <subcellularLocation>
        <location evidence="2">Secreted</location>
    </subcellularLocation>
</comment>
<evidence type="ECO:0000256" key="5">
    <source>
        <dbReference type="ARBA" id="ARBA00022525"/>
    </source>
</evidence>
<dbReference type="PROSITE" id="PS50025">
    <property type="entry name" value="LAM_G_DOMAIN"/>
    <property type="match status" value="1"/>
</dbReference>
<dbReference type="GO" id="GO:0098858">
    <property type="term" value="C:actin-based cell projection"/>
    <property type="evidence" value="ECO:0007669"/>
    <property type="project" value="UniProtKB-ARBA"/>
</dbReference>
<feature type="domain" description="Cadherin" evidence="26">
    <location>
        <begin position="546"/>
        <end position="637"/>
    </location>
</feature>
<dbReference type="InterPro" id="IPR000742">
    <property type="entry name" value="EGF"/>
</dbReference>
<keyword evidence="6" id="KW-0245">EGF-like domain</keyword>
<evidence type="ECO:0000256" key="23">
    <source>
        <dbReference type="RuleBase" id="RU004357"/>
    </source>
</evidence>
<dbReference type="CDD" id="cd00055">
    <property type="entry name" value="EGF_Lam"/>
    <property type="match status" value="1"/>
</dbReference>
<dbReference type="InterPro" id="IPR002047">
    <property type="entry name" value="Adipokinetic_hormone_CS"/>
</dbReference>
<accession>A0A834PFZ5</accession>
<keyword evidence="7 22" id="KW-0812">Transmembrane</keyword>
<evidence type="ECO:0000256" key="7">
    <source>
        <dbReference type="ARBA" id="ARBA00022692"/>
    </source>
</evidence>
<dbReference type="InterPro" id="IPR000233">
    <property type="entry name" value="Cadherin_Y-type_LIR"/>
</dbReference>
<dbReference type="GO" id="GO:0031175">
    <property type="term" value="P:neuron projection development"/>
    <property type="evidence" value="ECO:0007669"/>
    <property type="project" value="TreeGrafter"/>
</dbReference>
<evidence type="ECO:0000256" key="11">
    <source>
        <dbReference type="ARBA" id="ARBA00022815"/>
    </source>
</evidence>
<evidence type="ECO:0000256" key="19">
    <source>
        <dbReference type="ARBA" id="ARBA00023320"/>
    </source>
</evidence>
<dbReference type="PROSITE" id="PS00022">
    <property type="entry name" value="EGF_1"/>
    <property type="match status" value="1"/>
</dbReference>
<keyword evidence="5" id="KW-0964">Secreted</keyword>
<dbReference type="SMART" id="SM00282">
    <property type="entry name" value="LamG"/>
    <property type="match status" value="1"/>
</dbReference>
<dbReference type="InterPro" id="IPR001791">
    <property type="entry name" value="Laminin_G"/>
</dbReference>
<dbReference type="FunFam" id="2.60.40.60:FF:000033">
    <property type="entry name" value="FAT atypical cadherin 1"/>
    <property type="match status" value="1"/>
</dbReference>
<proteinExistence type="inferred from homology"/>
<keyword evidence="28" id="KW-1185">Reference proteome</keyword>
<evidence type="ECO:0000256" key="18">
    <source>
        <dbReference type="ARBA" id="ARBA00023283"/>
    </source>
</evidence>
<dbReference type="GO" id="GO:0007431">
    <property type="term" value="P:salivary gland development"/>
    <property type="evidence" value="ECO:0007669"/>
    <property type="project" value="UniProtKB-ARBA"/>
</dbReference>
<dbReference type="PROSITE" id="PS00232">
    <property type="entry name" value="CADHERIN_1"/>
    <property type="match status" value="3"/>
</dbReference>
<comment type="caution">
    <text evidence="27">The sequence shown here is derived from an EMBL/GenBank/DDBJ whole genome shotgun (WGS) entry which is preliminary data.</text>
</comment>
<dbReference type="PROSITE" id="PS50268">
    <property type="entry name" value="CADHERIN_2"/>
    <property type="match status" value="7"/>
</dbReference>
<evidence type="ECO:0000256" key="17">
    <source>
        <dbReference type="ARBA" id="ARBA00023180"/>
    </source>
</evidence>
<keyword evidence="12 20" id="KW-0106">Calcium</keyword>
<dbReference type="Gene3D" id="2.60.40.60">
    <property type="entry name" value="Cadherins"/>
    <property type="match status" value="7"/>
</dbReference>
<dbReference type="GO" id="GO:0007163">
    <property type="term" value="P:establishment or maintenance of cell polarity"/>
    <property type="evidence" value="ECO:0007669"/>
    <property type="project" value="UniProtKB-ARBA"/>
</dbReference>
<dbReference type="GO" id="GO:0005509">
    <property type="term" value="F:calcium ion binding"/>
    <property type="evidence" value="ECO:0007669"/>
    <property type="project" value="UniProtKB-UniRule"/>
</dbReference>
<dbReference type="FunFam" id="2.60.40.60:FF:000058">
    <property type="entry name" value="FAT atypical cadherin 3"/>
    <property type="match status" value="1"/>
</dbReference>
<evidence type="ECO:0000256" key="24">
    <source>
        <dbReference type="SAM" id="Phobius"/>
    </source>
</evidence>
<feature type="domain" description="Cadherin" evidence="26">
    <location>
        <begin position="99"/>
        <end position="208"/>
    </location>
</feature>
<dbReference type="Pfam" id="PF02210">
    <property type="entry name" value="Laminin_G_2"/>
    <property type="match status" value="1"/>
</dbReference>
<dbReference type="InterPro" id="IPR013320">
    <property type="entry name" value="ConA-like_dom_sf"/>
</dbReference>
<dbReference type="Pfam" id="PF24811">
    <property type="entry name" value="Ig_Shg"/>
    <property type="match status" value="1"/>
</dbReference>
<dbReference type="FunFam" id="4.10.900.10:FF:000012">
    <property type="entry name" value="Putative DE-cadherin"/>
    <property type="match status" value="1"/>
</dbReference>
<dbReference type="InterPro" id="IPR010475">
    <property type="entry name" value="AKH/RPCH_hormone"/>
</dbReference>
<name>A0A834PFZ5_VESPE</name>
<keyword evidence="13 22" id="KW-0130">Cell adhesion</keyword>
<dbReference type="GO" id="GO:0070161">
    <property type="term" value="C:anchoring junction"/>
    <property type="evidence" value="ECO:0007669"/>
    <property type="project" value="UniProtKB-ARBA"/>
</dbReference>
<feature type="domain" description="Cadherin" evidence="26">
    <location>
        <begin position="645"/>
        <end position="749"/>
    </location>
</feature>
<dbReference type="SUPFAM" id="SSF49313">
    <property type="entry name" value="Cadherin-like"/>
    <property type="match status" value="8"/>
</dbReference>
<evidence type="ECO:0000313" key="28">
    <source>
        <dbReference type="Proteomes" id="UP000600918"/>
    </source>
</evidence>
<dbReference type="PRINTS" id="PR00205">
    <property type="entry name" value="CADHERIN"/>
</dbReference>
<evidence type="ECO:0000256" key="8">
    <source>
        <dbReference type="ARBA" id="ARBA00022702"/>
    </source>
</evidence>
<comment type="similarity">
    <text evidence="4">Belongs to the AKH/HRTH/RPCH family.</text>
</comment>
<reference evidence="27" key="1">
    <citation type="journal article" date="2020" name="G3 (Bethesda)">
        <title>High-Quality Assemblies for Three Invasive Social Wasps from the &lt;i&gt;Vespula&lt;/i&gt; Genus.</title>
        <authorList>
            <person name="Harrop T.W.R."/>
            <person name="Guhlin J."/>
            <person name="McLaughlin G.M."/>
            <person name="Permina E."/>
            <person name="Stockwell P."/>
            <person name="Gilligan J."/>
            <person name="Le Lec M.F."/>
            <person name="Gruber M.A.M."/>
            <person name="Quinn O."/>
            <person name="Lovegrove M."/>
            <person name="Duncan E.J."/>
            <person name="Remnant E.J."/>
            <person name="Van Eeckhoven J."/>
            <person name="Graham B."/>
            <person name="Knapp R.A."/>
            <person name="Langford K.W."/>
            <person name="Kronenberg Z."/>
            <person name="Press M.O."/>
            <person name="Eacker S.M."/>
            <person name="Wilson-Rankin E.E."/>
            <person name="Purcell J."/>
            <person name="Lester P.J."/>
            <person name="Dearden P.K."/>
        </authorList>
    </citation>
    <scope>NUCLEOTIDE SEQUENCE</scope>
    <source>
        <strain evidence="27">Volc-1</strain>
    </source>
</reference>
<dbReference type="Gene3D" id="4.10.900.10">
    <property type="entry name" value="TCF3-CBD (Catenin binding domain)"/>
    <property type="match status" value="1"/>
</dbReference>
<keyword evidence="11" id="KW-0027">Amidation</keyword>
<dbReference type="GO" id="GO:0035239">
    <property type="term" value="P:tube morphogenesis"/>
    <property type="evidence" value="ECO:0007669"/>
    <property type="project" value="UniProtKB-ARBA"/>
</dbReference>
<dbReference type="InterPro" id="IPR039808">
    <property type="entry name" value="Cadherin"/>
</dbReference>
<dbReference type="PANTHER" id="PTHR24027:SF422">
    <property type="entry name" value="CADHERIN DOMAIN-CONTAINING PROTEIN"/>
    <property type="match status" value="1"/>
</dbReference>
<dbReference type="Pfam" id="PF06377">
    <property type="entry name" value="Adipokin_hormo"/>
    <property type="match status" value="1"/>
</dbReference>
<comment type="function">
    <text evidence="23">Cadherins are calcium-dependent cell adhesion proteins.</text>
</comment>
<dbReference type="FunFam" id="2.60.40.60:FF:000032">
    <property type="entry name" value="FAT atypical cadherin 1"/>
    <property type="match status" value="1"/>
</dbReference>
<evidence type="ECO:0000256" key="21">
    <source>
        <dbReference type="PROSITE-ProRule" id="PRU00122"/>
    </source>
</evidence>
<dbReference type="GO" id="GO:0005179">
    <property type="term" value="F:hormone activity"/>
    <property type="evidence" value="ECO:0007669"/>
    <property type="project" value="InterPro"/>
</dbReference>
<dbReference type="CDD" id="cd00110">
    <property type="entry name" value="LamG"/>
    <property type="match status" value="1"/>
</dbReference>
<evidence type="ECO:0000256" key="2">
    <source>
        <dbReference type="ARBA" id="ARBA00004613"/>
    </source>
</evidence>
<keyword evidence="15 24" id="KW-0472">Membrane</keyword>
<dbReference type="InterPro" id="IPR027397">
    <property type="entry name" value="Catenin-bd_sf"/>
</dbReference>
<evidence type="ECO:0000256" key="10">
    <source>
        <dbReference type="ARBA" id="ARBA00022737"/>
    </source>
</evidence>
<dbReference type="SUPFAM" id="SSF49899">
    <property type="entry name" value="Concanavalin A-like lectins/glucanases"/>
    <property type="match status" value="1"/>
</dbReference>
<keyword evidence="17" id="KW-0325">Glycoprotein</keyword>
<dbReference type="InterPro" id="IPR015919">
    <property type="entry name" value="Cadherin-like_sf"/>
</dbReference>
<evidence type="ECO:0000313" key="27">
    <source>
        <dbReference type="EMBL" id="KAF7438984.1"/>
    </source>
</evidence>
<dbReference type="GO" id="GO:0009887">
    <property type="term" value="P:animal organ morphogenesis"/>
    <property type="evidence" value="ECO:0007669"/>
    <property type="project" value="UniProtKB-ARBA"/>
</dbReference>
<evidence type="ECO:0000259" key="26">
    <source>
        <dbReference type="PROSITE" id="PS50268"/>
    </source>
</evidence>
<dbReference type="Pfam" id="PF00028">
    <property type="entry name" value="Cadherin"/>
    <property type="match status" value="6"/>
</dbReference>
<keyword evidence="8" id="KW-0372">Hormone</keyword>
<dbReference type="GO" id="GO:0048565">
    <property type="term" value="P:digestive tract development"/>
    <property type="evidence" value="ECO:0007669"/>
    <property type="project" value="UniProtKB-ARBA"/>
</dbReference>
<dbReference type="InterPro" id="IPR020894">
    <property type="entry name" value="Cadherin_CS"/>
</dbReference>